<name>A0A250IPT6_9BACT</name>
<feature type="signal peptide" evidence="1">
    <location>
        <begin position="1"/>
        <end position="23"/>
    </location>
</feature>
<evidence type="ECO:0000259" key="2">
    <source>
        <dbReference type="SMART" id="SM00458"/>
    </source>
</evidence>
<keyword evidence="3" id="KW-0430">Lectin</keyword>
<feature type="chain" id="PRO_5012219516" evidence="1">
    <location>
        <begin position="24"/>
        <end position="393"/>
    </location>
</feature>
<dbReference type="GO" id="GO:0030246">
    <property type="term" value="F:carbohydrate binding"/>
    <property type="evidence" value="ECO:0007669"/>
    <property type="project" value="UniProtKB-KW"/>
</dbReference>
<dbReference type="EMBL" id="CP022163">
    <property type="protein sequence ID" value="ATB33252.1"/>
    <property type="molecule type" value="Genomic_DNA"/>
</dbReference>
<dbReference type="InterPro" id="IPR035992">
    <property type="entry name" value="Ricin_B-like_lectins"/>
</dbReference>
<gene>
    <name evidence="3" type="ORF">MEBOL_006743</name>
</gene>
<evidence type="ECO:0000313" key="3">
    <source>
        <dbReference type="EMBL" id="ATB33252.1"/>
    </source>
</evidence>
<dbReference type="SUPFAM" id="SSF50370">
    <property type="entry name" value="Ricin B-like lectins"/>
    <property type="match status" value="1"/>
</dbReference>
<protein>
    <submittedName>
        <fullName evidence="3">QXW lectin containing protein</fullName>
    </submittedName>
</protein>
<dbReference type="CDD" id="cd00161">
    <property type="entry name" value="beta-trefoil_Ricin-like"/>
    <property type="match status" value="1"/>
</dbReference>
<dbReference type="Gene3D" id="2.80.10.50">
    <property type="match status" value="1"/>
</dbReference>
<evidence type="ECO:0000256" key="1">
    <source>
        <dbReference type="SAM" id="SignalP"/>
    </source>
</evidence>
<dbReference type="InterPro" id="IPR000772">
    <property type="entry name" value="Ricin_B_lectin"/>
</dbReference>
<dbReference type="PROSITE" id="PS50231">
    <property type="entry name" value="RICIN_B_LECTIN"/>
    <property type="match status" value="1"/>
</dbReference>
<dbReference type="OrthoDB" id="5383452at2"/>
<feature type="domain" description="Ricin B lectin" evidence="2">
    <location>
        <begin position="257"/>
        <end position="393"/>
    </location>
</feature>
<dbReference type="Pfam" id="PF14200">
    <property type="entry name" value="RicinB_lectin_2"/>
    <property type="match status" value="1"/>
</dbReference>
<dbReference type="KEGG" id="mbd:MEBOL_006743"/>
<keyword evidence="1" id="KW-0732">Signal</keyword>
<evidence type="ECO:0000313" key="4">
    <source>
        <dbReference type="Proteomes" id="UP000217289"/>
    </source>
</evidence>
<organism evidence="3 4">
    <name type="scientific">Melittangium boletus DSM 14713</name>
    <dbReference type="NCBI Taxonomy" id="1294270"/>
    <lineage>
        <taxon>Bacteria</taxon>
        <taxon>Pseudomonadati</taxon>
        <taxon>Myxococcota</taxon>
        <taxon>Myxococcia</taxon>
        <taxon>Myxococcales</taxon>
        <taxon>Cystobacterineae</taxon>
        <taxon>Archangiaceae</taxon>
        <taxon>Melittangium</taxon>
    </lineage>
</organism>
<proteinExistence type="predicted"/>
<sequence>MFLKSLIRSAVAFTLAASPGAFAWNSSSYPDNTVVASSTDKSRWLIVGGARFYIHPEQWANFAAPSISLTAAAINDITPIPRDGTVLGQSGRPEVFTVVGGMFFHVPDPTELQYFNPTQVRALPANKQHFPSYGGSGEGKLVKERTGTQTYLLQGNAKFPVSASELPSFTGPVQLVPNTSLAKISNTPDCGVLLRERATTDNFLYTGNGKYKLTQTELDELGGNLAVKVVPQGTLAAFPNVSTGLSGGGCMKGNGGRYVTLTVAASNKCVQPAGKSPNNDVAIVQGTCDGSAAQKFQLLPYPDGSYMIRGQESGRCLDVRASLTDDATPVLQWNCHSGMNQRVELRPLTGGGYNLVFKHSLKCLDLNNAGLPDGTIFHHYQCNGTPAQTFHIN</sequence>
<dbReference type="AlphaFoldDB" id="A0A250IPT6"/>
<keyword evidence="4" id="KW-1185">Reference proteome</keyword>
<dbReference type="RefSeq" id="WP_157823831.1">
    <property type="nucleotide sequence ID" value="NZ_CP022163.1"/>
</dbReference>
<reference evidence="3 4" key="1">
    <citation type="submission" date="2017-06" db="EMBL/GenBank/DDBJ databases">
        <authorList>
            <person name="Kim H.J."/>
            <person name="Triplett B.A."/>
        </authorList>
    </citation>
    <scope>NUCLEOTIDE SEQUENCE [LARGE SCALE GENOMIC DNA]</scope>
    <source>
        <strain evidence="3 4">DSM 14713</strain>
    </source>
</reference>
<dbReference type="Proteomes" id="UP000217289">
    <property type="component" value="Chromosome"/>
</dbReference>
<accession>A0A250IPT6</accession>
<dbReference type="SMART" id="SM00458">
    <property type="entry name" value="RICIN"/>
    <property type="match status" value="1"/>
</dbReference>